<accession>A0A0X3PFS1</accession>
<sequence>NPEAEITITVKRFLTPHKLIVSGTPMQNNLKELWSIFDFVNVGKLGSLPDFLQNFAVPITQGGYATSSPVQVETAYRCACTLRNLLAPFLLRRLKSEVRLELPKKSEQVLFCRLTYYQRSVYEEYLGSRACKEILNGRGLVFKGLILLKALCNHPDLVTGGPRHFGMRHAEDQDDLLSGKLSLDTHECRAEMAWEQFGCPRRSGKLMVTLDLLRLWHQQGHKALVFTQSRRMLRILEKHLSTAGYAYLKMDGTTPVAQRQKLVELFNSRPVATSSSTEENSTVAGTPTPGYFVFLLTTRVGGLGVNLVGANRVLIYDPDWNPSTDAQARERAWRIGQSRDVIIYRLLTSGTLEEKIYQRQIFKQFLTNRVLNNPKQQRFFKTNDLQELFSLADDARTRKAGTCGSESVEFFKSCGAGRSVSSPLRFESNASTEKSKNRFDRLFSDKNKPPPTLSDCDEDSHGAVEVIDSKFNAADLRHKSETPEEREARLRALARRLSRKVVASAESSPGASSLPRERKRKHGTRVDGHRIRLVERRTEYDEGNDLSLKRSRLESPKRGDHDLDPFVLSVLCRRTDDEDATTSSSVNEQLEAIRRKRAQVDEHTKLEAVRVAETALRSIHRSSQSSAPLASQPTLPSVPKSLIGLQNQVVPLIHKRHRPPTITSTVESSLRLQGVTAVDQEQLMNEFLLSAKVADPALSRIEADRLTVSVLRWLKTRVLEVGTLRNSVNPADNSHPPSKGRFGVLKNRFLWSAHEETSPFYTSHLLSFGVRTNVDKTSTCTSTSLDLNSGLFTGHSRLSSRLLLNLIRQRRTHCLDALGVVSTTYTASLVTGDSGQGDAASRESELRKVAVDLLLLFVEPGNRIATAVPDTLSVSTAELAVRFKHILSPESVIGSSSSSLLSARHFRSLLRAVAACSSVVRSGTAGQLSSRESDLWVLKPQFVMVARRLALIPK</sequence>
<dbReference type="InterPro" id="IPR027417">
    <property type="entry name" value="P-loop_NTPase"/>
</dbReference>
<gene>
    <name evidence="4" type="primary">ERCC6</name>
    <name evidence="4" type="ORF">TR121631</name>
</gene>
<proteinExistence type="predicted"/>
<dbReference type="SMART" id="SM00490">
    <property type="entry name" value="HELICc"/>
    <property type="match status" value="1"/>
</dbReference>
<organism evidence="4">
    <name type="scientific">Schistocephalus solidus</name>
    <name type="common">Tapeworm</name>
    <dbReference type="NCBI Taxonomy" id="70667"/>
    <lineage>
        <taxon>Eukaryota</taxon>
        <taxon>Metazoa</taxon>
        <taxon>Spiralia</taxon>
        <taxon>Lophotrochozoa</taxon>
        <taxon>Platyhelminthes</taxon>
        <taxon>Cestoda</taxon>
        <taxon>Eucestoda</taxon>
        <taxon>Diphyllobothriidea</taxon>
        <taxon>Diphyllobothriidae</taxon>
        <taxon>Schistocephalus</taxon>
    </lineage>
</organism>
<dbReference type="GO" id="GO:0016787">
    <property type="term" value="F:hydrolase activity"/>
    <property type="evidence" value="ECO:0007669"/>
    <property type="project" value="UniProtKB-KW"/>
</dbReference>
<dbReference type="Pfam" id="PF00271">
    <property type="entry name" value="Helicase_C"/>
    <property type="match status" value="1"/>
</dbReference>
<dbReference type="CDD" id="cd18793">
    <property type="entry name" value="SF2_C_SNF"/>
    <property type="match status" value="1"/>
</dbReference>
<evidence type="ECO:0000256" key="1">
    <source>
        <dbReference type="ARBA" id="ARBA00022801"/>
    </source>
</evidence>
<keyword evidence="1" id="KW-0378">Hydrolase</keyword>
<evidence type="ECO:0000313" key="4">
    <source>
        <dbReference type="EMBL" id="JAP50653.1"/>
    </source>
</evidence>
<dbReference type="Gene3D" id="3.40.50.300">
    <property type="entry name" value="P-loop containing nucleotide triphosphate hydrolases"/>
    <property type="match status" value="1"/>
</dbReference>
<evidence type="ECO:0000259" key="3">
    <source>
        <dbReference type="PROSITE" id="PS51194"/>
    </source>
</evidence>
<dbReference type="PANTHER" id="PTHR45629:SF7">
    <property type="entry name" value="DNA EXCISION REPAIR PROTEIN ERCC-6-RELATED"/>
    <property type="match status" value="1"/>
</dbReference>
<feature type="region of interest" description="Disordered" evidence="2">
    <location>
        <begin position="437"/>
        <end position="459"/>
    </location>
</feature>
<dbReference type="InterPro" id="IPR049730">
    <property type="entry name" value="SNF2/RAD54-like_C"/>
</dbReference>
<dbReference type="GO" id="GO:0006283">
    <property type="term" value="P:transcription-coupled nucleotide-excision repair"/>
    <property type="evidence" value="ECO:0007669"/>
    <property type="project" value="TreeGrafter"/>
</dbReference>
<dbReference type="InterPro" id="IPR000330">
    <property type="entry name" value="SNF2_N"/>
</dbReference>
<dbReference type="GO" id="GO:0005634">
    <property type="term" value="C:nucleus"/>
    <property type="evidence" value="ECO:0007669"/>
    <property type="project" value="TreeGrafter"/>
</dbReference>
<dbReference type="AlphaFoldDB" id="A0A0X3PFS1"/>
<dbReference type="GO" id="GO:0008094">
    <property type="term" value="F:ATP-dependent activity, acting on DNA"/>
    <property type="evidence" value="ECO:0007669"/>
    <property type="project" value="TreeGrafter"/>
</dbReference>
<dbReference type="EMBL" id="GEEE01012572">
    <property type="protein sequence ID" value="JAP50653.1"/>
    <property type="molecule type" value="Transcribed_RNA"/>
</dbReference>
<dbReference type="PROSITE" id="PS51194">
    <property type="entry name" value="HELICASE_CTER"/>
    <property type="match status" value="1"/>
</dbReference>
<dbReference type="InterPro" id="IPR050496">
    <property type="entry name" value="SNF2_RAD54_helicase_repair"/>
</dbReference>
<dbReference type="Gene3D" id="3.40.50.10810">
    <property type="entry name" value="Tandem AAA-ATPase domain"/>
    <property type="match status" value="1"/>
</dbReference>
<protein>
    <submittedName>
        <fullName evidence="4">DNA excision repair protein ERCC-6</fullName>
    </submittedName>
</protein>
<dbReference type="InterPro" id="IPR038718">
    <property type="entry name" value="SNF2-like_sf"/>
</dbReference>
<evidence type="ECO:0000256" key="2">
    <source>
        <dbReference type="SAM" id="MobiDB-lite"/>
    </source>
</evidence>
<dbReference type="SUPFAM" id="SSF52540">
    <property type="entry name" value="P-loop containing nucleoside triphosphate hydrolases"/>
    <property type="match status" value="2"/>
</dbReference>
<reference evidence="4" key="1">
    <citation type="submission" date="2016-01" db="EMBL/GenBank/DDBJ databases">
        <title>Reference transcriptome for the parasite Schistocephalus solidus: insights into the molecular evolution of parasitism.</title>
        <authorList>
            <person name="Hebert F.O."/>
            <person name="Grambauer S."/>
            <person name="Barber I."/>
            <person name="Landry C.R."/>
            <person name="Aubin-Horth N."/>
        </authorList>
    </citation>
    <scope>NUCLEOTIDE SEQUENCE</scope>
</reference>
<feature type="domain" description="Helicase C-terminal" evidence="3">
    <location>
        <begin position="209"/>
        <end position="386"/>
    </location>
</feature>
<feature type="region of interest" description="Disordered" evidence="2">
    <location>
        <begin position="498"/>
        <end position="529"/>
    </location>
</feature>
<feature type="compositionally biased region" description="Basic and acidic residues" evidence="2">
    <location>
        <begin position="437"/>
        <end position="448"/>
    </location>
</feature>
<dbReference type="InterPro" id="IPR001650">
    <property type="entry name" value="Helicase_C-like"/>
</dbReference>
<feature type="non-terminal residue" evidence="4">
    <location>
        <position position="1"/>
    </location>
</feature>
<dbReference type="Pfam" id="PF00176">
    <property type="entry name" value="SNF2-rel_dom"/>
    <property type="match status" value="1"/>
</dbReference>
<dbReference type="GO" id="GO:0005524">
    <property type="term" value="F:ATP binding"/>
    <property type="evidence" value="ECO:0007669"/>
    <property type="project" value="InterPro"/>
</dbReference>
<dbReference type="PANTHER" id="PTHR45629">
    <property type="entry name" value="SNF2/RAD54 FAMILY MEMBER"/>
    <property type="match status" value="1"/>
</dbReference>
<name>A0A0X3PFS1_SCHSO</name>